<evidence type="ECO:0000313" key="2">
    <source>
        <dbReference type="EMBL" id="KIO25804.1"/>
    </source>
</evidence>
<dbReference type="AlphaFoldDB" id="A0A0C3QIK0"/>
<dbReference type="Proteomes" id="UP000054248">
    <property type="component" value="Unassembled WGS sequence"/>
</dbReference>
<evidence type="ECO:0000313" key="3">
    <source>
        <dbReference type="Proteomes" id="UP000054248"/>
    </source>
</evidence>
<name>A0A0C3QIK0_9AGAM</name>
<accession>A0A0C3QIK0</accession>
<dbReference type="HOGENOM" id="CLU_026179_0_0_1"/>
<gene>
    <name evidence="2" type="ORF">M407DRAFT_24859</name>
</gene>
<feature type="compositionally biased region" description="Polar residues" evidence="1">
    <location>
        <begin position="10"/>
        <end position="23"/>
    </location>
</feature>
<evidence type="ECO:0008006" key="4">
    <source>
        <dbReference type="Google" id="ProtNLM"/>
    </source>
</evidence>
<feature type="region of interest" description="Disordered" evidence="1">
    <location>
        <begin position="1"/>
        <end position="35"/>
    </location>
</feature>
<keyword evidence="3" id="KW-1185">Reference proteome</keyword>
<proteinExistence type="predicted"/>
<protein>
    <recommendedName>
        <fullName evidence="4">F-box domain-containing protein</fullName>
    </recommendedName>
</protein>
<organism evidence="2 3">
    <name type="scientific">Tulasnella calospora MUT 4182</name>
    <dbReference type="NCBI Taxonomy" id="1051891"/>
    <lineage>
        <taxon>Eukaryota</taxon>
        <taxon>Fungi</taxon>
        <taxon>Dikarya</taxon>
        <taxon>Basidiomycota</taxon>
        <taxon>Agaricomycotina</taxon>
        <taxon>Agaricomycetes</taxon>
        <taxon>Cantharellales</taxon>
        <taxon>Tulasnellaceae</taxon>
        <taxon>Tulasnella</taxon>
    </lineage>
</organism>
<evidence type="ECO:0000256" key="1">
    <source>
        <dbReference type="SAM" id="MobiDB-lite"/>
    </source>
</evidence>
<dbReference type="OrthoDB" id="3221827at2759"/>
<reference evidence="2 3" key="1">
    <citation type="submission" date="2014-04" db="EMBL/GenBank/DDBJ databases">
        <authorList>
            <consortium name="DOE Joint Genome Institute"/>
            <person name="Kuo A."/>
            <person name="Girlanda M."/>
            <person name="Perotto S."/>
            <person name="Kohler A."/>
            <person name="Nagy L.G."/>
            <person name="Floudas D."/>
            <person name="Copeland A."/>
            <person name="Barry K.W."/>
            <person name="Cichocki N."/>
            <person name="Veneault-Fourrey C."/>
            <person name="LaButti K."/>
            <person name="Lindquist E.A."/>
            <person name="Lipzen A."/>
            <person name="Lundell T."/>
            <person name="Morin E."/>
            <person name="Murat C."/>
            <person name="Sun H."/>
            <person name="Tunlid A."/>
            <person name="Henrissat B."/>
            <person name="Grigoriev I.V."/>
            <person name="Hibbett D.S."/>
            <person name="Martin F."/>
            <person name="Nordberg H.P."/>
            <person name="Cantor M.N."/>
            <person name="Hua S.X."/>
        </authorList>
    </citation>
    <scope>NUCLEOTIDE SEQUENCE [LARGE SCALE GENOMIC DNA]</scope>
    <source>
        <strain evidence="2 3">MUT 4182</strain>
    </source>
</reference>
<dbReference type="InterPro" id="IPR036047">
    <property type="entry name" value="F-box-like_dom_sf"/>
</dbReference>
<dbReference type="EMBL" id="KN823035">
    <property type="protein sequence ID" value="KIO25804.1"/>
    <property type="molecule type" value="Genomic_DNA"/>
</dbReference>
<dbReference type="SUPFAM" id="SSF81383">
    <property type="entry name" value="F-box domain"/>
    <property type="match status" value="1"/>
</dbReference>
<reference evidence="3" key="2">
    <citation type="submission" date="2015-01" db="EMBL/GenBank/DDBJ databases">
        <title>Evolutionary Origins and Diversification of the Mycorrhizal Mutualists.</title>
        <authorList>
            <consortium name="DOE Joint Genome Institute"/>
            <consortium name="Mycorrhizal Genomics Consortium"/>
            <person name="Kohler A."/>
            <person name="Kuo A."/>
            <person name="Nagy L.G."/>
            <person name="Floudas D."/>
            <person name="Copeland A."/>
            <person name="Barry K.W."/>
            <person name="Cichocki N."/>
            <person name="Veneault-Fourrey C."/>
            <person name="LaButti K."/>
            <person name="Lindquist E.A."/>
            <person name="Lipzen A."/>
            <person name="Lundell T."/>
            <person name="Morin E."/>
            <person name="Murat C."/>
            <person name="Riley R."/>
            <person name="Ohm R."/>
            <person name="Sun H."/>
            <person name="Tunlid A."/>
            <person name="Henrissat B."/>
            <person name="Grigoriev I.V."/>
            <person name="Hibbett D.S."/>
            <person name="Martin F."/>
        </authorList>
    </citation>
    <scope>NUCLEOTIDE SEQUENCE [LARGE SCALE GENOMIC DNA]</scope>
    <source>
        <strain evidence="3">MUT 4182</strain>
    </source>
</reference>
<sequence length="706" mass="78790">MKPARPSAKYIQNNGTRSSGSIRQSDRSDCRPTQASSLSLKSASASCSSENKPSPGFFQIDVDIFLLIANYLEVWDILALRQTCKVLSQQSMSHSVWSTMVSENIIARNLPWPSYALPLSQVPAVTLEQLCIRAVQMARKWDSGRLGNDIGNSRCIQRPWNSITWMAMFRSRWLLIQLNARRLELWDLGRPFTSTPISHFDGLDDLVDGHKFLQSSTDSSMIALSVRSYKTYHIYAVLPQIGVQTRQSPQLGVLYIVAGCSGLLDANKHLALFSRSTSKAGVIAQCQHSAVTTILRSEKEEPILDYAPSAKIMTHFVIVVRRTGIELYSVDAIQTSLQFFGQKLNRTNQVFPTQVIPYPGGQHVLRATFLNTPLHWVGRPSCGTDVVYLGLDRDDEESTRAIHAVYPNTSDGAGSRFTLSPPQRMLNSPTCTGSDPTVLCMWGETGRRMVHVGDVRELCVFGLSVPIGFGVERFVVDVRERHVARWKIPYSRRDLARYLAFDEATGVCAVALGSGRIWIMDPIRGTDFKDANAPIEEIEFSNLTHPDPNWASKWRKPWPGDIGHPSTLRNSMLPRMATKVNRWFPGKNNPKAFGSVTWFVNEVLHIPGRATVLLFGTPYPEYCSFNRFDLVDINERLLCIERDDGMALYDIKLLDTNITLQDVVAHLKGGGLLGDLAGVGGTSLHVVIKKLHPHGHDSVAAHFLQY</sequence>